<keyword evidence="2" id="KW-1185">Reference proteome</keyword>
<evidence type="ECO:0000313" key="1">
    <source>
        <dbReference type="EMBL" id="GGP68734.1"/>
    </source>
</evidence>
<gene>
    <name evidence="1" type="ORF">GCM10010185_47070</name>
</gene>
<dbReference type="EMBL" id="BMRG01000010">
    <property type="protein sequence ID" value="GGP68734.1"/>
    <property type="molecule type" value="Genomic_DNA"/>
</dbReference>
<protein>
    <recommendedName>
        <fullName evidence="3">ATP-grasp domain-containing protein</fullName>
    </recommendedName>
</protein>
<name>A0A918ATB1_9PSEU</name>
<accession>A0A918ATB1</accession>
<reference evidence="1" key="2">
    <citation type="submission" date="2020-09" db="EMBL/GenBank/DDBJ databases">
        <authorList>
            <person name="Sun Q."/>
            <person name="Ohkuma M."/>
        </authorList>
    </citation>
    <scope>NUCLEOTIDE SEQUENCE</scope>
    <source>
        <strain evidence="1">JCM 3313</strain>
    </source>
</reference>
<organism evidence="1 2">
    <name type="scientific">Saccharothrix coeruleofusca</name>
    <dbReference type="NCBI Taxonomy" id="33919"/>
    <lineage>
        <taxon>Bacteria</taxon>
        <taxon>Bacillati</taxon>
        <taxon>Actinomycetota</taxon>
        <taxon>Actinomycetes</taxon>
        <taxon>Pseudonocardiales</taxon>
        <taxon>Pseudonocardiaceae</taxon>
        <taxon>Saccharothrix</taxon>
    </lineage>
</organism>
<comment type="caution">
    <text evidence="1">The sequence shown here is derived from an EMBL/GenBank/DDBJ whole genome shotgun (WGS) entry which is preliminary data.</text>
</comment>
<evidence type="ECO:0008006" key="3">
    <source>
        <dbReference type="Google" id="ProtNLM"/>
    </source>
</evidence>
<proteinExistence type="predicted"/>
<dbReference type="Proteomes" id="UP000639606">
    <property type="component" value="Unassembled WGS sequence"/>
</dbReference>
<sequence length="88" mass="9372">MHMRESSMDDTAVDWLCGRMPPVLNVGLDPQVVGDPSAPNDAFPTVDAAQVEAGLARVGTELALLGLGFETCLLDRSTTAVVYDLNPR</sequence>
<reference evidence="1" key="1">
    <citation type="journal article" date="2014" name="Int. J. Syst. Evol. Microbiol.">
        <title>Complete genome sequence of Corynebacterium casei LMG S-19264T (=DSM 44701T), isolated from a smear-ripened cheese.</title>
        <authorList>
            <consortium name="US DOE Joint Genome Institute (JGI-PGF)"/>
            <person name="Walter F."/>
            <person name="Albersmeier A."/>
            <person name="Kalinowski J."/>
            <person name="Ruckert C."/>
        </authorList>
    </citation>
    <scope>NUCLEOTIDE SEQUENCE</scope>
    <source>
        <strain evidence="1">JCM 3313</strain>
    </source>
</reference>
<evidence type="ECO:0000313" key="2">
    <source>
        <dbReference type="Proteomes" id="UP000639606"/>
    </source>
</evidence>
<dbReference type="AlphaFoldDB" id="A0A918ATB1"/>